<dbReference type="PANTHER" id="PTHR43056:SF5">
    <property type="entry name" value="PEPTIDASE S9 PROLYL OLIGOPEPTIDASE CATALYTIC DOMAIN-CONTAINING PROTEIN"/>
    <property type="match status" value="1"/>
</dbReference>
<dbReference type="Pfam" id="PF07676">
    <property type="entry name" value="PD40"/>
    <property type="match status" value="1"/>
</dbReference>
<gene>
    <name evidence="2" type="ORF">CSA56_05600</name>
</gene>
<accession>A0A2G6KHC7</accession>
<dbReference type="GO" id="GO:0006508">
    <property type="term" value="P:proteolysis"/>
    <property type="evidence" value="ECO:0007669"/>
    <property type="project" value="InterPro"/>
</dbReference>
<evidence type="ECO:0000259" key="1">
    <source>
        <dbReference type="Pfam" id="PF00326"/>
    </source>
</evidence>
<feature type="domain" description="Peptidase S9 prolyl oligopeptidase catalytic" evidence="1">
    <location>
        <begin position="421"/>
        <end position="625"/>
    </location>
</feature>
<dbReference type="InterPro" id="IPR029058">
    <property type="entry name" value="AB_hydrolase_fold"/>
</dbReference>
<dbReference type="InterPro" id="IPR050585">
    <property type="entry name" value="Xaa-Pro_dipeptidyl-ppase/CocE"/>
</dbReference>
<reference evidence="2 3" key="1">
    <citation type="submission" date="2017-10" db="EMBL/GenBank/DDBJ databases">
        <title>Novel microbial diversity and functional potential in the marine mammal oral microbiome.</title>
        <authorList>
            <person name="Dudek N.K."/>
            <person name="Sun C.L."/>
            <person name="Burstein D."/>
            <person name="Kantor R.S."/>
            <person name="Aliaga Goltsman D.S."/>
            <person name="Bik E.M."/>
            <person name="Thomas B.C."/>
            <person name="Banfield J.F."/>
            <person name="Relman D.A."/>
        </authorList>
    </citation>
    <scope>NUCLEOTIDE SEQUENCE [LARGE SCALE GENOMIC DNA]</scope>
    <source>
        <strain evidence="2">DOLJORAL78_47_16</strain>
    </source>
</reference>
<dbReference type="Gene3D" id="2.120.10.30">
    <property type="entry name" value="TolB, C-terminal domain"/>
    <property type="match status" value="1"/>
</dbReference>
<protein>
    <submittedName>
        <fullName evidence="2">Peptidase</fullName>
    </submittedName>
</protein>
<dbReference type="Gene3D" id="3.40.50.1820">
    <property type="entry name" value="alpha/beta hydrolase"/>
    <property type="match status" value="1"/>
</dbReference>
<dbReference type="InterPro" id="IPR011042">
    <property type="entry name" value="6-blade_b-propeller_TolB-like"/>
</dbReference>
<name>A0A2G6KHC7_9BACT</name>
<dbReference type="InterPro" id="IPR011659">
    <property type="entry name" value="WD40"/>
</dbReference>
<dbReference type="InterPro" id="IPR001375">
    <property type="entry name" value="Peptidase_S9_cat"/>
</dbReference>
<proteinExistence type="predicted"/>
<evidence type="ECO:0000313" key="2">
    <source>
        <dbReference type="EMBL" id="PIE35088.1"/>
    </source>
</evidence>
<dbReference type="GO" id="GO:0008236">
    <property type="term" value="F:serine-type peptidase activity"/>
    <property type="evidence" value="ECO:0007669"/>
    <property type="project" value="InterPro"/>
</dbReference>
<dbReference type="PANTHER" id="PTHR43056">
    <property type="entry name" value="PEPTIDASE S9 PROLYL OLIGOPEPTIDASE"/>
    <property type="match status" value="1"/>
</dbReference>
<dbReference type="EMBL" id="PDSK01000064">
    <property type="protein sequence ID" value="PIE35088.1"/>
    <property type="molecule type" value="Genomic_DNA"/>
</dbReference>
<dbReference type="Pfam" id="PF00326">
    <property type="entry name" value="Peptidase_S9"/>
    <property type="match status" value="1"/>
</dbReference>
<organism evidence="2 3">
    <name type="scientific">candidate division KSB3 bacterium</name>
    <dbReference type="NCBI Taxonomy" id="2044937"/>
    <lineage>
        <taxon>Bacteria</taxon>
        <taxon>candidate division KSB3</taxon>
    </lineage>
</organism>
<dbReference type="SUPFAM" id="SSF53474">
    <property type="entry name" value="alpha/beta-Hydrolases"/>
    <property type="match status" value="1"/>
</dbReference>
<dbReference type="SUPFAM" id="SSF82171">
    <property type="entry name" value="DPP6 N-terminal domain-like"/>
    <property type="match status" value="1"/>
</dbReference>
<sequence length="640" mass="71274">MITPYGSWKSPITSDAIVAETIKIGDIALDNDTIYWVEMRPSEGGRYVLVRRNPDGSLDDVTPAPYNVRTRVHEYGGGACIIDRGSVYFINFADQRFYCQTATSSPQPMTPEGQGFRYADAVIDRQRKRLICVREDHSSAEQDAVNTLVSLPLGQETAGEVLVFGADFYSNPCVSPDGNRLAWLSWNHPNMPWDGTELWLAEFQADGTLGQAQKVAGGQTESIFQPQWSPEGTLYFVSDRTGWWNLYRWHNGQVEALCDMKAEFGMPQWVFGMSTYAFISAELLICAYNEGGTWRLARFDIPQSQFTSFDLPYTSFGGIRANQKHVVFSAASPSEVASIVTLHIETGQTEVLRRSSSLTIEAGYISLPTALEFPTENGSRAHGFFYAPCNKDEKAPDDEHPPLLVISHGGPTAATTAILNFHIQYWTSRGFAVLDVNYGGSTGYGRAYRERLRGNWGIVDIADCANGARFLVDTGKVDGKRLAIRGGSAGGYTTLGALAFQDVFQAGASYYGVSDIEALALETHKFESRYMDSLIGAYPEQRDIYLERSPIQAIDRFSCPIIFFQGLEDKIVPPNQAERMFEALKEKGIPTAYVAYEGEQHGFRQAKNVKHALDTELYFYSRIFNFEPAEPIEPITIENM</sequence>
<comment type="caution">
    <text evidence="2">The sequence shown here is derived from an EMBL/GenBank/DDBJ whole genome shotgun (WGS) entry which is preliminary data.</text>
</comment>
<dbReference type="AlphaFoldDB" id="A0A2G6KHC7"/>
<dbReference type="Proteomes" id="UP000230821">
    <property type="component" value="Unassembled WGS sequence"/>
</dbReference>
<evidence type="ECO:0000313" key="3">
    <source>
        <dbReference type="Proteomes" id="UP000230821"/>
    </source>
</evidence>